<sequence length="695" mass="75517">MAANPSFLSSSPPCSLPLISPRFHRTSLNLAFFNNDPPSPRLVSVRAQNPSSESGSGPKMASHLDGTEASSSSSAIDFLTLCHRLKTTKRKGWVNHGIKGPESIADHMYRMALMALIAGDLPGVNRERCIKIAIVHDIAEAIVGDITPSDGVPKQEKSRLEQAALNEMCEVLGGGLRAEEMKELWAEYENNSSIEANLVKDFDKVEMILQALEYEMEHGKVLDEVFLSTAGELNNLFNFNLFLQKLRPVIWVDVFLLPDAIGDLGSDLKMASTSPSPNSPPTAASPPGVHPPPPQPSSPSPAPPTTTPSSQPNANPPSPATPNQSPPPQSPPTTKVTSPPPSIIVASATTTLCKEKISRLNARHVMPTSMGSSPKSGNSPNNIPGGLGNSRSWFTYEELVEATNGFSEQNLLGSGGFGFVYKGYLADVSEVAVKQLKMGGGQEEAKFKAEVDIISRIHHRYLTGLGLGDIVKIAAGAARGIAYLHEDCHPRIIHRDIKSSNILLDNNFEARSITIPVSFYRFLILDSAKLALDADTHVTTRYGYLWVETLSLIGLWINDYKDIFLNISNGFDFSYMAPEYASSGKLTDKSDVFSFGVVLLELITGRKPVDSSQPLGEESLVEWARPLLNHAIDTEEFEGLADPRLEKNYVDSEMFRMIEAAAACVRHSATKRPRMGQVVRALDSMVAADLTNGMQ</sequence>
<keyword evidence="2" id="KW-1185">Reference proteome</keyword>
<gene>
    <name evidence="1" type="ORF">LOK49_LG03G00719</name>
</gene>
<organism evidence="1 2">
    <name type="scientific">Camellia lanceoleosa</name>
    <dbReference type="NCBI Taxonomy" id="1840588"/>
    <lineage>
        <taxon>Eukaryota</taxon>
        <taxon>Viridiplantae</taxon>
        <taxon>Streptophyta</taxon>
        <taxon>Embryophyta</taxon>
        <taxon>Tracheophyta</taxon>
        <taxon>Spermatophyta</taxon>
        <taxon>Magnoliopsida</taxon>
        <taxon>eudicotyledons</taxon>
        <taxon>Gunneridae</taxon>
        <taxon>Pentapetalae</taxon>
        <taxon>asterids</taxon>
        <taxon>Ericales</taxon>
        <taxon>Theaceae</taxon>
        <taxon>Camellia</taxon>
    </lineage>
</organism>
<dbReference type="EMBL" id="CM045763">
    <property type="protein sequence ID" value="KAI8024007.1"/>
    <property type="molecule type" value="Genomic_DNA"/>
</dbReference>
<comment type="caution">
    <text evidence="1">The sequence shown here is derived from an EMBL/GenBank/DDBJ whole genome shotgun (WGS) entry which is preliminary data.</text>
</comment>
<reference evidence="1 2" key="1">
    <citation type="journal article" date="2022" name="Plant J.">
        <title>Chromosome-level genome of Camellia lanceoleosa provides a valuable resource for understanding genome evolution and self-incompatibility.</title>
        <authorList>
            <person name="Gong W."/>
            <person name="Xiao S."/>
            <person name="Wang L."/>
            <person name="Liao Z."/>
            <person name="Chang Y."/>
            <person name="Mo W."/>
            <person name="Hu G."/>
            <person name="Li W."/>
            <person name="Zhao G."/>
            <person name="Zhu H."/>
            <person name="Hu X."/>
            <person name="Ji K."/>
            <person name="Xiang X."/>
            <person name="Song Q."/>
            <person name="Yuan D."/>
            <person name="Jin S."/>
            <person name="Zhang L."/>
        </authorList>
    </citation>
    <scope>NUCLEOTIDE SEQUENCE [LARGE SCALE GENOMIC DNA]</scope>
    <source>
        <strain evidence="1">SQ_2022a</strain>
    </source>
</reference>
<protein>
    <submittedName>
        <fullName evidence="1">Proline-rich receptor-like protein kinase PERK9</fullName>
    </submittedName>
</protein>
<name>A0ACC0IF91_9ERIC</name>
<accession>A0ACC0IF91</accession>
<dbReference type="Proteomes" id="UP001060215">
    <property type="component" value="Chromosome 6"/>
</dbReference>
<evidence type="ECO:0000313" key="1">
    <source>
        <dbReference type="EMBL" id="KAI8024007.1"/>
    </source>
</evidence>
<proteinExistence type="predicted"/>
<evidence type="ECO:0000313" key="2">
    <source>
        <dbReference type="Proteomes" id="UP001060215"/>
    </source>
</evidence>